<proteinExistence type="inferred from homology"/>
<dbReference type="EMBL" id="CP144914">
    <property type="protein sequence ID" value="WWD81141.1"/>
    <property type="molecule type" value="Genomic_DNA"/>
</dbReference>
<dbReference type="OrthoDB" id="9812980at2"/>
<dbReference type="PANTHER" id="PTHR12677:SF59">
    <property type="entry name" value="GOLGI APPARATUS MEMBRANE PROTEIN TVP38-RELATED"/>
    <property type="match status" value="1"/>
</dbReference>
<accession>A0A5C7FH04</accession>
<evidence type="ECO:0000256" key="1">
    <source>
        <dbReference type="ARBA" id="ARBA00004651"/>
    </source>
</evidence>
<keyword evidence="4 6" id="KW-1133">Transmembrane helix</keyword>
<evidence type="ECO:0000313" key="8">
    <source>
        <dbReference type="EMBL" id="WWD81141.1"/>
    </source>
</evidence>
<dbReference type="GO" id="GO:0005886">
    <property type="term" value="C:plasma membrane"/>
    <property type="evidence" value="ECO:0007669"/>
    <property type="project" value="UniProtKB-SubCell"/>
</dbReference>
<feature type="transmembrane region" description="Helical" evidence="6">
    <location>
        <begin position="73"/>
        <end position="91"/>
    </location>
</feature>
<feature type="transmembrane region" description="Helical" evidence="6">
    <location>
        <begin position="186"/>
        <end position="205"/>
    </location>
</feature>
<evidence type="ECO:0000256" key="6">
    <source>
        <dbReference type="RuleBase" id="RU366058"/>
    </source>
</evidence>
<dbReference type="RefSeq" id="WP_147803087.1">
    <property type="nucleotide sequence ID" value="NZ_CP144914.1"/>
</dbReference>
<comment type="subcellular location">
    <subcellularLocation>
        <location evidence="1 6">Cell membrane</location>
        <topology evidence="1 6">Multi-pass membrane protein</topology>
    </subcellularLocation>
</comment>
<dbReference type="InterPro" id="IPR015414">
    <property type="entry name" value="TMEM64"/>
</dbReference>
<evidence type="ECO:0000256" key="5">
    <source>
        <dbReference type="ARBA" id="ARBA00023136"/>
    </source>
</evidence>
<evidence type="ECO:0000256" key="4">
    <source>
        <dbReference type="ARBA" id="ARBA00022989"/>
    </source>
</evidence>
<keyword evidence="9" id="KW-1185">Reference proteome</keyword>
<organism evidence="8 9">
    <name type="scientific">Alkalicoccus halolimnae</name>
    <dbReference type="NCBI Taxonomy" id="1667239"/>
    <lineage>
        <taxon>Bacteria</taxon>
        <taxon>Bacillati</taxon>
        <taxon>Bacillota</taxon>
        <taxon>Bacilli</taxon>
        <taxon>Bacillales</taxon>
        <taxon>Bacillaceae</taxon>
        <taxon>Alkalicoccus</taxon>
    </lineage>
</organism>
<keyword evidence="2 6" id="KW-1003">Cell membrane</keyword>
<feature type="transmembrane region" description="Helical" evidence="6">
    <location>
        <begin position="35"/>
        <end position="53"/>
    </location>
</feature>
<feature type="transmembrane region" description="Helical" evidence="6">
    <location>
        <begin position="156"/>
        <end position="179"/>
    </location>
</feature>
<protein>
    <recommendedName>
        <fullName evidence="6">TVP38/TMEM64 family membrane protein</fullName>
    </recommendedName>
</protein>
<evidence type="ECO:0000256" key="3">
    <source>
        <dbReference type="ARBA" id="ARBA00022692"/>
    </source>
</evidence>
<dbReference type="KEGG" id="ahal:FTX54_006215"/>
<feature type="domain" description="VTT" evidence="7">
    <location>
        <begin position="91"/>
        <end position="207"/>
    </location>
</feature>
<keyword evidence="3 6" id="KW-0812">Transmembrane</keyword>
<reference evidence="8 9" key="1">
    <citation type="submission" date="2024-01" db="EMBL/GenBank/DDBJ databases">
        <title>Complete Genome Sequence of Alkalicoccus halolimnae BZ-SZ-XJ29T, a Moderately Halophilic Bacterium Isolated from a Salt Lake.</title>
        <authorList>
            <person name="Zhao B."/>
        </authorList>
    </citation>
    <scope>NUCLEOTIDE SEQUENCE [LARGE SCALE GENOMIC DNA]</scope>
    <source>
        <strain evidence="8 9">BZ-SZ-XJ29</strain>
    </source>
</reference>
<evidence type="ECO:0000313" key="9">
    <source>
        <dbReference type="Proteomes" id="UP000321816"/>
    </source>
</evidence>
<feature type="transmembrane region" description="Helical" evidence="6">
    <location>
        <begin position="217"/>
        <end position="234"/>
    </location>
</feature>
<dbReference type="AlphaFoldDB" id="A0A5C7FH04"/>
<dbReference type="InterPro" id="IPR032816">
    <property type="entry name" value="VTT_dom"/>
</dbReference>
<dbReference type="PANTHER" id="PTHR12677">
    <property type="entry name" value="GOLGI APPARATUS MEMBRANE PROTEIN TVP38-RELATED"/>
    <property type="match status" value="1"/>
</dbReference>
<gene>
    <name evidence="8" type="ORF">FTX54_006215</name>
</gene>
<dbReference type="Pfam" id="PF09335">
    <property type="entry name" value="VTT_dom"/>
    <property type="match status" value="1"/>
</dbReference>
<evidence type="ECO:0000259" key="7">
    <source>
        <dbReference type="Pfam" id="PF09335"/>
    </source>
</evidence>
<dbReference type="Proteomes" id="UP000321816">
    <property type="component" value="Chromosome"/>
</dbReference>
<keyword evidence="5 6" id="KW-0472">Membrane</keyword>
<sequence>MQKKRVYVFFKRGGTEESANLVDWRVVKVKINKIMVFKIFAVLIIFGGLLWINSRFINVTPEALRNFIEYAGWFAPFLYIIIYTFRPLILFPASILSLAGGLLFGPAAGTVLILIGATAGAALSFIIARKLGKNIAGKEWTGRAAELQRQLTEHGFVYVVLIRLVPVFNFDFISYLCGISKLRIKAFIFGTFIGIIPGAFAYSFLGSSLIIGDREQIVAAIIIFLAVSTIPLLFRKKISRKFNTSKEER</sequence>
<comment type="similarity">
    <text evidence="6">Belongs to the TVP38/TMEM64 family.</text>
</comment>
<evidence type="ECO:0000256" key="2">
    <source>
        <dbReference type="ARBA" id="ARBA00022475"/>
    </source>
</evidence>
<name>A0A5C7FH04_9BACI</name>
<feature type="transmembrane region" description="Helical" evidence="6">
    <location>
        <begin position="103"/>
        <end position="128"/>
    </location>
</feature>